<dbReference type="EMBL" id="JAJTWT010000004">
    <property type="protein sequence ID" value="MCE4538110.1"/>
    <property type="molecule type" value="Genomic_DNA"/>
</dbReference>
<dbReference type="Proteomes" id="UP001201463">
    <property type="component" value="Unassembled WGS sequence"/>
</dbReference>
<dbReference type="RefSeq" id="WP_233392548.1">
    <property type="nucleotide sequence ID" value="NZ_JAJTWT010000004.1"/>
</dbReference>
<keyword evidence="2" id="KW-1185">Reference proteome</keyword>
<reference evidence="1 2" key="1">
    <citation type="submission" date="2021-12" db="EMBL/GenBank/DDBJ databases">
        <title>Genome seq of p7.</title>
        <authorList>
            <person name="Seo T."/>
        </authorList>
    </citation>
    <scope>NUCLEOTIDE SEQUENCE [LARGE SCALE GENOMIC DNA]</scope>
    <source>
        <strain evidence="1 2">P7</strain>
    </source>
</reference>
<gene>
    <name evidence="1" type="ORF">LXT12_12700</name>
</gene>
<organism evidence="1 2">
    <name type="scientific">Pelomonas caseinilytica</name>
    <dbReference type="NCBI Taxonomy" id="2906763"/>
    <lineage>
        <taxon>Bacteria</taxon>
        <taxon>Pseudomonadati</taxon>
        <taxon>Pseudomonadota</taxon>
        <taxon>Betaproteobacteria</taxon>
        <taxon>Burkholderiales</taxon>
        <taxon>Sphaerotilaceae</taxon>
        <taxon>Roseateles</taxon>
    </lineage>
</organism>
<protein>
    <submittedName>
        <fullName evidence="1">Uncharacterized protein</fullName>
    </submittedName>
</protein>
<proteinExistence type="predicted"/>
<evidence type="ECO:0000313" key="1">
    <source>
        <dbReference type="EMBL" id="MCE4538110.1"/>
    </source>
</evidence>
<accession>A0ABS8XLK3</accession>
<name>A0ABS8XLK3_9BURK</name>
<sequence length="527" mass="56639">MLALTDTQFERIEALERQRFGAALAPVLAGIWPAVAERLGPRWPAFVASAVERAAGHGIAACGPQADFVALCGLWGASFDARPGFEWAAEILRSPRLDGRLKVHQLLARARAELPATGPLNRPGFDAALQRSAVIVAALERATGVFADMPDPTPLVTCDLATVRLAVGTGEPLTLQDAPAEPLSLAVLAPTTLKLAVDALGGCGRHPELRHDGPAGRLQRRGADARRLALPLPAPREAEPGLTGIAHSPGPALHQFTVGTCGVREAGAPFRSLAVSVQAFARTAWQLGLHHGDWPATRWPEPEPLVPAALQLRLEADGREVDTALWQPQWLDLQAQWRKGLDKLFNAWARGVEQPTLEAESRLLAGQARLAWAWRETPEGIAMQASGRIDLTAAALDLRLAGQLRWGDSLAELRLQASGQSLWQQEVDPTTPLESVACSWCHPLTLTLLPCLTGDPALLHARPGLTGALAGKAGLRPRPDGRGHQWFCRIELEPVLLPLSRLDPVLGEQRETRPLLPALTLLDWSAG</sequence>
<evidence type="ECO:0000313" key="2">
    <source>
        <dbReference type="Proteomes" id="UP001201463"/>
    </source>
</evidence>
<comment type="caution">
    <text evidence="1">The sequence shown here is derived from an EMBL/GenBank/DDBJ whole genome shotgun (WGS) entry which is preliminary data.</text>
</comment>